<evidence type="ECO:0000313" key="5">
    <source>
        <dbReference type="Proteomes" id="UP000321947"/>
    </source>
</evidence>
<gene>
    <name evidence="3" type="ORF">E5676_scaffold4863G00040</name>
    <name evidence="2" type="ORF">E6C27_scaffold108G00700</name>
</gene>
<dbReference type="Proteomes" id="UP000321393">
    <property type="component" value="Unassembled WGS sequence"/>
</dbReference>
<dbReference type="OrthoDB" id="1937754at2759"/>
<dbReference type="AlphaFoldDB" id="A0A5D3C1L4"/>
<organism evidence="3 5">
    <name type="scientific">Cucumis melo var. makuwa</name>
    <name type="common">Oriental melon</name>
    <dbReference type="NCBI Taxonomy" id="1194695"/>
    <lineage>
        <taxon>Eukaryota</taxon>
        <taxon>Viridiplantae</taxon>
        <taxon>Streptophyta</taxon>
        <taxon>Embryophyta</taxon>
        <taxon>Tracheophyta</taxon>
        <taxon>Spermatophyta</taxon>
        <taxon>Magnoliopsida</taxon>
        <taxon>eudicotyledons</taxon>
        <taxon>Gunneridae</taxon>
        <taxon>Pentapetalae</taxon>
        <taxon>rosids</taxon>
        <taxon>fabids</taxon>
        <taxon>Cucurbitales</taxon>
        <taxon>Cucurbitaceae</taxon>
        <taxon>Benincaseae</taxon>
        <taxon>Cucumis</taxon>
    </lineage>
</organism>
<evidence type="ECO:0000256" key="1">
    <source>
        <dbReference type="SAM" id="MobiDB-lite"/>
    </source>
</evidence>
<comment type="caution">
    <text evidence="3">The sequence shown here is derived from an EMBL/GenBank/DDBJ whole genome shotgun (WGS) entry which is preliminary data.</text>
</comment>
<reference evidence="4 5" key="1">
    <citation type="submission" date="2019-08" db="EMBL/GenBank/DDBJ databases">
        <title>Draft genome sequences of two oriental melons (Cucumis melo L. var makuwa).</title>
        <authorList>
            <person name="Kwon S.-Y."/>
        </authorList>
    </citation>
    <scope>NUCLEOTIDE SEQUENCE [LARGE SCALE GENOMIC DNA]</scope>
    <source>
        <strain evidence="5">cv. Chang Bougi</strain>
        <strain evidence="4">cv. SW 3</strain>
        <tissue evidence="3">Leaf</tissue>
    </source>
</reference>
<feature type="region of interest" description="Disordered" evidence="1">
    <location>
        <begin position="88"/>
        <end position="109"/>
    </location>
</feature>
<feature type="compositionally biased region" description="Low complexity" evidence="1">
    <location>
        <begin position="98"/>
        <end position="109"/>
    </location>
</feature>
<proteinExistence type="predicted"/>
<name>A0A5D3C1L4_CUCMM</name>
<dbReference type="Proteomes" id="UP000321947">
    <property type="component" value="Unassembled WGS sequence"/>
</dbReference>
<dbReference type="EMBL" id="SSTE01005892">
    <property type="protein sequence ID" value="KAA0059802.1"/>
    <property type="molecule type" value="Genomic_DNA"/>
</dbReference>
<evidence type="ECO:0000313" key="2">
    <source>
        <dbReference type="EMBL" id="KAA0059802.1"/>
    </source>
</evidence>
<evidence type="ECO:0000313" key="3">
    <source>
        <dbReference type="EMBL" id="TYK05833.1"/>
    </source>
</evidence>
<dbReference type="EMBL" id="SSTD01013767">
    <property type="protein sequence ID" value="TYK05833.1"/>
    <property type="molecule type" value="Genomic_DNA"/>
</dbReference>
<accession>A0A5D3C1L4</accession>
<dbReference type="GO" id="GO:1990904">
    <property type="term" value="C:ribonucleoprotein complex"/>
    <property type="evidence" value="ECO:0007669"/>
    <property type="project" value="UniProtKB-KW"/>
</dbReference>
<keyword evidence="3" id="KW-0687">Ribonucleoprotein</keyword>
<evidence type="ECO:0000313" key="4">
    <source>
        <dbReference type="Proteomes" id="UP000321393"/>
    </source>
</evidence>
<sequence length="109" mass="12001">MTTFYYGHIADRCYFRYTPRNPLSGYCANSSNAFPYANTSHNPQMGAMVASYDLNVDSNWYPDSGATNHLTHGLSNLSIGSEYGEGHQIYTANGSGSGNRPNNSPRTFM</sequence>
<protein>
    <submittedName>
        <fullName evidence="3">Heterogeneous nuclear ribonucleoprotein A1-like 2</fullName>
    </submittedName>
</protein>